<gene>
    <name evidence="3" type="ORF">PDENDC454_15042</name>
</gene>
<evidence type="ECO:0000313" key="4">
    <source>
        <dbReference type="Proteomes" id="UP000003900"/>
    </source>
</evidence>
<proteinExistence type="predicted"/>
<evidence type="ECO:0000313" key="3">
    <source>
        <dbReference type="EMBL" id="EHQ61455.1"/>
    </source>
</evidence>
<dbReference type="AlphaFoldDB" id="H3SHJ5"/>
<feature type="region of interest" description="Disordered" evidence="2">
    <location>
        <begin position="1"/>
        <end position="21"/>
    </location>
</feature>
<organism evidence="3 4">
    <name type="scientific">Paenibacillus dendritiformis C454</name>
    <dbReference type="NCBI Taxonomy" id="1131935"/>
    <lineage>
        <taxon>Bacteria</taxon>
        <taxon>Bacillati</taxon>
        <taxon>Bacillota</taxon>
        <taxon>Bacilli</taxon>
        <taxon>Bacillales</taxon>
        <taxon>Paenibacillaceae</taxon>
        <taxon>Paenibacillus</taxon>
    </lineage>
</organism>
<sequence length="394" mass="43383">MAFLKPLPEWKQPGIRPPESKIKEGYQVLDKPPAAWLNWQMNTTYEALQELQEKAAEKEDVSEALGEAKAYTDEKVADIDLTKISPESIGAAKKADLDAHAADAVKHITAAERTAWNGKADVKHTHDASDIVSGTINTGRLPGATTKQFGVCKLYDGIDGGVGAGNYLAASPLAVKQVYDEMMLVKQSVVDGKGQVAAAINGKGGGPVSSASTFPELAAGVNRISMGGYYPIWVDEKITAEYQIRNIDLVTITNPKIVIFSPLENVSNPCSFEIKNHYGVNWGDSRAYASLQMVDDAERIIYLHDMETNSPKSYSSLRLLENATFRRDLPHTVSIEKGWYNTDPLEERRYMIPRDFNFNGPIKIRLALKSAQFVGNSSYPEYIQAVLRGNIVWA</sequence>
<evidence type="ECO:0000256" key="1">
    <source>
        <dbReference type="SAM" id="Coils"/>
    </source>
</evidence>
<evidence type="ECO:0000256" key="2">
    <source>
        <dbReference type="SAM" id="MobiDB-lite"/>
    </source>
</evidence>
<dbReference type="EMBL" id="AHKH01000037">
    <property type="protein sequence ID" value="EHQ61455.1"/>
    <property type="molecule type" value="Genomic_DNA"/>
</dbReference>
<protein>
    <recommendedName>
        <fullName evidence="5">Tail fiber protein</fullName>
    </recommendedName>
</protein>
<evidence type="ECO:0008006" key="5">
    <source>
        <dbReference type="Google" id="ProtNLM"/>
    </source>
</evidence>
<feature type="coiled-coil region" evidence="1">
    <location>
        <begin position="41"/>
        <end position="68"/>
    </location>
</feature>
<dbReference type="OrthoDB" id="2667109at2"/>
<dbReference type="STRING" id="1131935.PDENDC454_15042"/>
<reference evidence="3 4" key="1">
    <citation type="journal article" date="2012" name="J. Bacteriol.">
        <title>Genome Sequence of the Pattern-Forming Social Bacterium Paenibacillus dendritiformis C454 Chiral Morphotype.</title>
        <authorList>
            <person name="Sirota-Madi A."/>
            <person name="Olender T."/>
            <person name="Helman Y."/>
            <person name="Brainis I."/>
            <person name="Finkelshtein A."/>
            <person name="Roth D."/>
            <person name="Hagai E."/>
            <person name="Leshkowitz D."/>
            <person name="Brodsky L."/>
            <person name="Galatenko V."/>
            <person name="Nikolaev V."/>
            <person name="Gutnick D.L."/>
            <person name="Lancet D."/>
            <person name="Ben-Jacob E."/>
        </authorList>
    </citation>
    <scope>NUCLEOTIDE SEQUENCE [LARGE SCALE GENOMIC DNA]</scope>
    <source>
        <strain evidence="3 4">C454</strain>
    </source>
</reference>
<dbReference type="Proteomes" id="UP000003900">
    <property type="component" value="Unassembled WGS sequence"/>
</dbReference>
<accession>H3SHJ5</accession>
<keyword evidence="1" id="KW-0175">Coiled coil</keyword>
<keyword evidence="4" id="KW-1185">Reference proteome</keyword>
<dbReference type="RefSeq" id="WP_006677506.1">
    <property type="nucleotide sequence ID" value="NZ_AHKH01000037.1"/>
</dbReference>
<dbReference type="PATRIC" id="fig|1131935.3.peg.3124"/>
<comment type="caution">
    <text evidence="3">The sequence shown here is derived from an EMBL/GenBank/DDBJ whole genome shotgun (WGS) entry which is preliminary data.</text>
</comment>
<name>H3SHJ5_9BACL</name>